<protein>
    <submittedName>
        <fullName evidence="1">Uncharacterized protein</fullName>
    </submittedName>
</protein>
<evidence type="ECO:0000313" key="1">
    <source>
        <dbReference type="EMBL" id="KUF16844.1"/>
    </source>
</evidence>
<evidence type="ECO:0000313" key="2">
    <source>
        <dbReference type="Proteomes" id="UP000054804"/>
    </source>
</evidence>
<keyword evidence="2" id="KW-1185">Reference proteome</keyword>
<name>A0A0W7X1U7_9ACTN</name>
<accession>A0A0W7X1U7</accession>
<dbReference type="Proteomes" id="UP000054804">
    <property type="component" value="Unassembled WGS sequence"/>
</dbReference>
<sequence>MTDQGWQLRQRDRLIGTLVMEGSDMFWTDCRFEPAPAWDELRPLFAASRDAWRQGDREAALAADEAIHAEGLTLVPTTDGALITDFLIRIEGNVARFRH</sequence>
<dbReference type="OrthoDB" id="3699147at2"/>
<gene>
    <name evidence="1" type="ORF">AT728_23335</name>
</gene>
<proteinExistence type="predicted"/>
<dbReference type="EMBL" id="LOCL01000036">
    <property type="protein sequence ID" value="KUF16844.1"/>
    <property type="molecule type" value="Genomic_DNA"/>
</dbReference>
<comment type="caution">
    <text evidence="1">The sequence shown here is derived from an EMBL/GenBank/DDBJ whole genome shotgun (WGS) entry which is preliminary data.</text>
</comment>
<reference evidence="1 2" key="1">
    <citation type="submission" date="2015-12" db="EMBL/GenBank/DDBJ databases">
        <title>Draft genome sequence of Streptomyces silvensis ATCC 53525, a producer of novel hormone antagonists.</title>
        <authorList>
            <person name="Johnston C.W."/>
            <person name="Li Y."/>
            <person name="Magarvey N.A."/>
        </authorList>
    </citation>
    <scope>NUCLEOTIDE SEQUENCE [LARGE SCALE GENOMIC DNA]</scope>
    <source>
        <strain evidence="1 2">ATCC 53525</strain>
    </source>
</reference>
<dbReference type="AlphaFoldDB" id="A0A0W7X1U7"/>
<organism evidence="1 2">
    <name type="scientific">Streptomyces silvensis</name>
    <dbReference type="NCBI Taxonomy" id="1765722"/>
    <lineage>
        <taxon>Bacteria</taxon>
        <taxon>Bacillati</taxon>
        <taxon>Actinomycetota</taxon>
        <taxon>Actinomycetes</taxon>
        <taxon>Kitasatosporales</taxon>
        <taxon>Streptomycetaceae</taxon>
        <taxon>Streptomyces</taxon>
    </lineage>
</organism>